<feature type="region of interest" description="Disordered" evidence="2">
    <location>
        <begin position="171"/>
        <end position="190"/>
    </location>
</feature>
<feature type="region of interest" description="Disordered" evidence="2">
    <location>
        <begin position="386"/>
        <end position="517"/>
    </location>
</feature>
<evidence type="ECO:0000256" key="2">
    <source>
        <dbReference type="SAM" id="MobiDB-lite"/>
    </source>
</evidence>
<gene>
    <name evidence="3" type="ORF">NSK_008233</name>
</gene>
<organism evidence="3 4">
    <name type="scientific">Nannochloropsis salina CCMP1776</name>
    <dbReference type="NCBI Taxonomy" id="1027361"/>
    <lineage>
        <taxon>Eukaryota</taxon>
        <taxon>Sar</taxon>
        <taxon>Stramenopiles</taxon>
        <taxon>Ochrophyta</taxon>
        <taxon>Eustigmatophyceae</taxon>
        <taxon>Eustigmatales</taxon>
        <taxon>Monodopsidaceae</taxon>
        <taxon>Microchloropsis</taxon>
        <taxon>Microchloropsis salina</taxon>
    </lineage>
</organism>
<dbReference type="AlphaFoldDB" id="A0A4D9CMZ0"/>
<feature type="compositionally biased region" description="Pro residues" evidence="2">
    <location>
        <begin position="309"/>
        <end position="324"/>
    </location>
</feature>
<accession>A0A4D9CMZ0</accession>
<dbReference type="InterPro" id="IPR051023">
    <property type="entry name" value="PP2A_Regulatory_Subunit_A"/>
</dbReference>
<feature type="compositionally biased region" description="Acidic residues" evidence="2">
    <location>
        <begin position="393"/>
        <end position="406"/>
    </location>
</feature>
<protein>
    <submittedName>
        <fullName evidence="3">Uncharacterized protein</fullName>
    </submittedName>
</protein>
<dbReference type="Gene3D" id="1.25.10.10">
    <property type="entry name" value="Leucine-rich Repeat Variant"/>
    <property type="match status" value="1"/>
</dbReference>
<feature type="compositionally biased region" description="Gly residues" evidence="2">
    <location>
        <begin position="1"/>
        <end position="11"/>
    </location>
</feature>
<dbReference type="Proteomes" id="UP000355283">
    <property type="component" value="Unassembled WGS sequence"/>
</dbReference>
<name>A0A4D9CMZ0_9STRA</name>
<evidence type="ECO:0000313" key="4">
    <source>
        <dbReference type="Proteomes" id="UP000355283"/>
    </source>
</evidence>
<evidence type="ECO:0000313" key="3">
    <source>
        <dbReference type="EMBL" id="TFJ80492.1"/>
    </source>
</evidence>
<dbReference type="GO" id="GO:0019888">
    <property type="term" value="F:protein phosphatase regulator activity"/>
    <property type="evidence" value="ECO:0007669"/>
    <property type="project" value="TreeGrafter"/>
</dbReference>
<dbReference type="EMBL" id="SDOX01000166">
    <property type="protein sequence ID" value="TFJ80492.1"/>
    <property type="molecule type" value="Genomic_DNA"/>
</dbReference>
<proteinExistence type="predicted"/>
<keyword evidence="1" id="KW-0677">Repeat</keyword>
<keyword evidence="4" id="KW-1185">Reference proteome</keyword>
<comment type="caution">
    <text evidence="3">The sequence shown here is derived from an EMBL/GenBank/DDBJ whole genome shotgun (WGS) entry which is preliminary data.</text>
</comment>
<feature type="region of interest" description="Disordered" evidence="2">
    <location>
        <begin position="1"/>
        <end position="44"/>
    </location>
</feature>
<dbReference type="SUPFAM" id="SSF48371">
    <property type="entry name" value="ARM repeat"/>
    <property type="match status" value="1"/>
</dbReference>
<feature type="region of interest" description="Disordered" evidence="2">
    <location>
        <begin position="303"/>
        <end position="357"/>
    </location>
</feature>
<dbReference type="InterPro" id="IPR011989">
    <property type="entry name" value="ARM-like"/>
</dbReference>
<dbReference type="OrthoDB" id="340346at2759"/>
<feature type="compositionally biased region" description="Gly residues" evidence="2">
    <location>
        <begin position="443"/>
        <end position="457"/>
    </location>
</feature>
<sequence length="517" mass="55211">MQGGEPWAGGPGDEEDEKGKGVESEVGGRAEGRDGGDEDLMQCPGPERVERELVFALDAFLQDVEDVRMGALQHLAATLAHLPPPSRQAYLPVLCELVTRTPAWQWRPRHALARQLPGLLPLYGGRALHAVFGPLAFALLEDPVAVVRAEAVPAFGPLYDAFSREERGEIGAAEGGAEKGEEEGEEEGGREALMGRLLTMAEAESYLRRQLFLRVALTLPSTSSTLPRPCFHRQLLPRLLRLAQDPVPNVRIVLARLVASLPVWALEESPPLQEALTNLLLDANRDVRLSMEHCRANRPELASLLSHPPASPPPPPPPPLPPSPSCLSPLSLTLKSGGRRRSFSTGEELPVLSPPPSLQAASLLDDIHATADPERIQAILSLAREKQAHEAAREEEEEEEEEDGQEGEDKGVLDGEKGGTARSTSLPTERGDASGVRAVMEGAGWGGGAARGVGVGDGKTRGEEGGGVASGGGGREEEEEAEEERVAIGTGGTGESRDEEGSRLSHVEEERANTEEC</sequence>
<feature type="compositionally biased region" description="Basic and acidic residues" evidence="2">
    <location>
        <begin position="17"/>
        <end position="35"/>
    </location>
</feature>
<feature type="compositionally biased region" description="Basic and acidic residues" evidence="2">
    <location>
        <begin position="495"/>
        <end position="517"/>
    </location>
</feature>
<feature type="compositionally biased region" description="Basic and acidic residues" evidence="2">
    <location>
        <begin position="407"/>
        <end position="419"/>
    </location>
</feature>
<evidence type="ECO:0000256" key="1">
    <source>
        <dbReference type="ARBA" id="ARBA00022737"/>
    </source>
</evidence>
<dbReference type="PANTHER" id="PTHR10648:SF1">
    <property type="entry name" value="SERINE_THREONINE-PROTEIN PHOSPHATASE 4 REGULATORY SUBUNIT 1"/>
    <property type="match status" value="1"/>
</dbReference>
<dbReference type="GO" id="GO:0005737">
    <property type="term" value="C:cytoplasm"/>
    <property type="evidence" value="ECO:0007669"/>
    <property type="project" value="TreeGrafter"/>
</dbReference>
<dbReference type="PANTHER" id="PTHR10648">
    <property type="entry name" value="SERINE/THREONINE-PROTEIN PHOSPHATASE PP2A 65 KDA REGULATORY SUBUNIT"/>
    <property type="match status" value="1"/>
</dbReference>
<dbReference type="InterPro" id="IPR016024">
    <property type="entry name" value="ARM-type_fold"/>
</dbReference>
<reference evidence="3 4" key="1">
    <citation type="submission" date="2019-01" db="EMBL/GenBank/DDBJ databases">
        <title>Nuclear Genome Assembly of the Microalgal Biofuel strain Nannochloropsis salina CCMP1776.</title>
        <authorList>
            <person name="Hovde B."/>
        </authorList>
    </citation>
    <scope>NUCLEOTIDE SEQUENCE [LARGE SCALE GENOMIC DNA]</scope>
    <source>
        <strain evidence="3 4">CCMP1776</strain>
    </source>
</reference>